<dbReference type="OrthoDB" id="424753at2759"/>
<dbReference type="PROSITE" id="PS50222">
    <property type="entry name" value="EF_HAND_2"/>
    <property type="match status" value="1"/>
</dbReference>
<keyword evidence="8" id="KW-0812">Transmembrane</keyword>
<dbReference type="EMBL" id="KB203566">
    <property type="protein sequence ID" value="ESO84224.1"/>
    <property type="molecule type" value="Genomic_DNA"/>
</dbReference>
<evidence type="ECO:0000256" key="3">
    <source>
        <dbReference type="ARBA" id="ARBA00022490"/>
    </source>
</evidence>
<proteinExistence type="predicted"/>
<evidence type="ECO:0000256" key="2">
    <source>
        <dbReference type="ARBA" id="ARBA00004496"/>
    </source>
</evidence>
<feature type="domain" description="EF-hand" evidence="9">
    <location>
        <begin position="3"/>
        <end position="38"/>
    </location>
</feature>
<dbReference type="CTD" id="20248079"/>
<comment type="subcellular location">
    <subcellularLocation>
        <location evidence="2">Cytoplasm</location>
    </subcellularLocation>
    <subcellularLocation>
        <location evidence="1">Endomembrane system</location>
    </subcellularLocation>
</comment>
<dbReference type="GeneID" id="20248079"/>
<dbReference type="STRING" id="225164.V4B6P0"/>
<dbReference type="Proteomes" id="UP000030746">
    <property type="component" value="Unassembled WGS sequence"/>
</dbReference>
<evidence type="ECO:0000256" key="1">
    <source>
        <dbReference type="ARBA" id="ARBA00004308"/>
    </source>
</evidence>
<dbReference type="PANTHER" id="PTHR46735:SF3">
    <property type="entry name" value="CALPAIN SMALL SUBUNIT 1-RELATED"/>
    <property type="match status" value="1"/>
</dbReference>
<keyword evidence="4" id="KW-0479">Metal-binding</keyword>
<evidence type="ECO:0000256" key="7">
    <source>
        <dbReference type="ARBA" id="ARBA00023136"/>
    </source>
</evidence>
<evidence type="ECO:0000256" key="5">
    <source>
        <dbReference type="ARBA" id="ARBA00022737"/>
    </source>
</evidence>
<dbReference type="GO" id="GO:0012505">
    <property type="term" value="C:endomembrane system"/>
    <property type="evidence" value="ECO:0007669"/>
    <property type="project" value="UniProtKB-SubCell"/>
</dbReference>
<feature type="transmembrane region" description="Helical" evidence="8">
    <location>
        <begin position="58"/>
        <end position="77"/>
    </location>
</feature>
<evidence type="ECO:0000256" key="8">
    <source>
        <dbReference type="SAM" id="Phobius"/>
    </source>
</evidence>
<dbReference type="PROSITE" id="PS00018">
    <property type="entry name" value="EF_HAND_1"/>
    <property type="match status" value="1"/>
</dbReference>
<dbReference type="GO" id="GO:0005509">
    <property type="term" value="F:calcium ion binding"/>
    <property type="evidence" value="ECO:0007669"/>
    <property type="project" value="InterPro"/>
</dbReference>
<dbReference type="AlphaFoldDB" id="V4B6P0"/>
<dbReference type="Pfam" id="PF13405">
    <property type="entry name" value="EF-hand_6"/>
    <property type="match status" value="1"/>
</dbReference>
<evidence type="ECO:0000256" key="6">
    <source>
        <dbReference type="ARBA" id="ARBA00022837"/>
    </source>
</evidence>
<dbReference type="InterPro" id="IPR002048">
    <property type="entry name" value="EF_hand_dom"/>
</dbReference>
<dbReference type="HOGENOM" id="CLU_1798637_0_0_1"/>
<reference evidence="10 11" key="1">
    <citation type="journal article" date="2013" name="Nature">
        <title>Insights into bilaterian evolution from three spiralian genomes.</title>
        <authorList>
            <person name="Simakov O."/>
            <person name="Marletaz F."/>
            <person name="Cho S.J."/>
            <person name="Edsinger-Gonzales E."/>
            <person name="Havlak P."/>
            <person name="Hellsten U."/>
            <person name="Kuo D.H."/>
            <person name="Larsson T."/>
            <person name="Lv J."/>
            <person name="Arendt D."/>
            <person name="Savage R."/>
            <person name="Osoegawa K."/>
            <person name="de Jong P."/>
            <person name="Grimwood J."/>
            <person name="Chapman J.A."/>
            <person name="Shapiro H."/>
            <person name="Aerts A."/>
            <person name="Otillar R.P."/>
            <person name="Terry A.Y."/>
            <person name="Boore J.L."/>
            <person name="Grigoriev I.V."/>
            <person name="Lindberg D.R."/>
            <person name="Seaver E.C."/>
            <person name="Weisblat D.A."/>
            <person name="Putnam N.H."/>
            <person name="Rokhsar D.S."/>
        </authorList>
    </citation>
    <scope>NUCLEOTIDE SEQUENCE [LARGE SCALE GENOMIC DNA]</scope>
</reference>
<accession>V4B6P0</accession>
<keyword evidence="3" id="KW-0963">Cytoplasm</keyword>
<keyword evidence="5" id="KW-0677">Repeat</keyword>
<dbReference type="InterPro" id="IPR018247">
    <property type="entry name" value="EF_Hand_1_Ca_BS"/>
</dbReference>
<protein>
    <recommendedName>
        <fullName evidence="9">EF-hand domain-containing protein</fullName>
    </recommendedName>
</protein>
<dbReference type="RefSeq" id="XP_009065344.1">
    <property type="nucleotide sequence ID" value="XM_009067096.1"/>
</dbReference>
<gene>
    <name evidence="10" type="ORF">LOTGIDRAFT_229683</name>
</gene>
<keyword evidence="7 8" id="KW-0472">Membrane</keyword>
<dbReference type="Gene3D" id="1.10.238.10">
    <property type="entry name" value="EF-hand"/>
    <property type="match status" value="1"/>
</dbReference>
<name>V4B6P0_LOTGI</name>
<evidence type="ECO:0000259" key="9">
    <source>
        <dbReference type="PROSITE" id="PS50222"/>
    </source>
</evidence>
<keyword evidence="6" id="KW-0106">Calcium</keyword>
<evidence type="ECO:0000313" key="11">
    <source>
        <dbReference type="Proteomes" id="UP000030746"/>
    </source>
</evidence>
<evidence type="ECO:0000313" key="10">
    <source>
        <dbReference type="EMBL" id="ESO84224.1"/>
    </source>
</evidence>
<dbReference type="PANTHER" id="PTHR46735">
    <property type="entry name" value="CALPAIN, SMALL SUBUNIT 1 A-RELATED"/>
    <property type="match status" value="1"/>
</dbReference>
<dbReference type="GO" id="GO:0110158">
    <property type="term" value="C:calpain complex"/>
    <property type="evidence" value="ECO:0007669"/>
    <property type="project" value="TreeGrafter"/>
</dbReference>
<sequence>MWKEITAYRNVFRQFDKDKSNVVDGYELQTMFSKIGFPIEKSLVTSILRRYGGRTGTLSLDTFIIVICKLVFMFSIFQDHKSKTRQNSKADIAEFTRSEMKKTCQKELTCNRLLNRPSGSYSQFSKACTVISKHITIFIISFLS</sequence>
<keyword evidence="8" id="KW-1133">Transmembrane helix</keyword>
<keyword evidence="11" id="KW-1185">Reference proteome</keyword>
<dbReference type="SUPFAM" id="SSF47473">
    <property type="entry name" value="EF-hand"/>
    <property type="match status" value="1"/>
</dbReference>
<dbReference type="InterPro" id="IPR011992">
    <property type="entry name" value="EF-hand-dom_pair"/>
</dbReference>
<dbReference type="KEGG" id="lgi:LOTGIDRAFT_229683"/>
<organism evidence="10 11">
    <name type="scientific">Lottia gigantea</name>
    <name type="common">Giant owl limpet</name>
    <dbReference type="NCBI Taxonomy" id="225164"/>
    <lineage>
        <taxon>Eukaryota</taxon>
        <taxon>Metazoa</taxon>
        <taxon>Spiralia</taxon>
        <taxon>Lophotrochozoa</taxon>
        <taxon>Mollusca</taxon>
        <taxon>Gastropoda</taxon>
        <taxon>Patellogastropoda</taxon>
        <taxon>Lottioidea</taxon>
        <taxon>Lottiidae</taxon>
        <taxon>Lottia</taxon>
    </lineage>
</organism>
<evidence type="ECO:0000256" key="4">
    <source>
        <dbReference type="ARBA" id="ARBA00022723"/>
    </source>
</evidence>